<feature type="region of interest" description="Disordered" evidence="1">
    <location>
        <begin position="1"/>
        <end position="24"/>
    </location>
</feature>
<accession>A0ABN8Z9Z0</accession>
<feature type="compositionally biased region" description="Polar residues" evidence="1">
    <location>
        <begin position="1"/>
        <end position="10"/>
    </location>
</feature>
<dbReference type="EMBL" id="OX459964">
    <property type="protein sequence ID" value="CAI9169006.1"/>
    <property type="molecule type" value="Genomic_DNA"/>
</dbReference>
<keyword evidence="3" id="KW-1185">Reference proteome</keyword>
<evidence type="ECO:0000256" key="1">
    <source>
        <dbReference type="SAM" id="MobiDB-lite"/>
    </source>
</evidence>
<organism evidence="2 3">
    <name type="scientific">Rangifer tarandus platyrhynchus</name>
    <name type="common">Svalbard reindeer</name>
    <dbReference type="NCBI Taxonomy" id="3082113"/>
    <lineage>
        <taxon>Eukaryota</taxon>
        <taxon>Metazoa</taxon>
        <taxon>Chordata</taxon>
        <taxon>Craniata</taxon>
        <taxon>Vertebrata</taxon>
        <taxon>Euteleostomi</taxon>
        <taxon>Mammalia</taxon>
        <taxon>Eutheria</taxon>
        <taxon>Laurasiatheria</taxon>
        <taxon>Artiodactyla</taxon>
        <taxon>Ruminantia</taxon>
        <taxon>Pecora</taxon>
        <taxon>Cervidae</taxon>
        <taxon>Odocoileinae</taxon>
        <taxon>Rangifer</taxon>
    </lineage>
</organism>
<sequence length="112" mass="11861">MSALVSSGYGNSTGGLSDRTWPSHSSVGWESKIEVLAGLLPPEQGGEAAPGPPPAAGCLLGILGVPWVVEARLSPFPHLHVMSSECLCVCVFMQANRSLFKGMLLFIWLCHI</sequence>
<proteinExistence type="predicted"/>
<evidence type="ECO:0000313" key="3">
    <source>
        <dbReference type="Proteomes" id="UP001176941"/>
    </source>
</evidence>
<evidence type="ECO:0000313" key="2">
    <source>
        <dbReference type="EMBL" id="CAI9169006.1"/>
    </source>
</evidence>
<dbReference type="Proteomes" id="UP001176941">
    <property type="component" value="Chromosome 28"/>
</dbReference>
<gene>
    <name evidence="2" type="ORF">MRATA1EN1_LOCUS17968</name>
</gene>
<name>A0ABN8Z9Z0_RANTA</name>
<reference evidence="2" key="1">
    <citation type="submission" date="2023-04" db="EMBL/GenBank/DDBJ databases">
        <authorList>
            <consortium name="ELIXIR-Norway"/>
        </authorList>
    </citation>
    <scope>NUCLEOTIDE SEQUENCE [LARGE SCALE GENOMIC DNA]</scope>
</reference>
<protein>
    <submittedName>
        <fullName evidence="2">Uncharacterized protein</fullName>
    </submittedName>
</protein>